<proteinExistence type="inferred from homology"/>
<feature type="chain" id="PRO_5015839917" evidence="4">
    <location>
        <begin position="25"/>
        <end position="336"/>
    </location>
</feature>
<dbReference type="PANTHER" id="PTHR33376:SF7">
    <property type="entry name" value="C4-DICARBOXYLATE-BINDING PROTEIN DCTB"/>
    <property type="match status" value="1"/>
</dbReference>
<dbReference type="NCBIfam" id="TIGR00787">
    <property type="entry name" value="dctP"/>
    <property type="match status" value="1"/>
</dbReference>
<sequence>MKHVIPHIVLAALLSVAGVAPAQAQAQTQTQAATPVKLRFAHTVPETDSQHLAALAFSKKVRQRTQGGVEIQVFANSQLGNDTTLVTGVRSGTIDIGATGNPFVTGLAPRLNVLDLPYQFEDGPSAYKVLDGAIGRSLLDELGAHRIKGLAFWEIGFRSLGNNKRPVNKAEDIRGLKIRTTPNPSHIKAFQLLGASPQPMPFAEVFGALESGAVDGQENPPTLMVSAKMYEVQKYVSMTRHAYTALVVLMNKAKFDALRPEYQKVLLEEAAAAATYQRKLNADNEAAAIATLRARGVQVNEHPDNASIRKVVREETRQLFVQKNGDAVLRAMDAQR</sequence>
<organism evidence="5 6">
    <name type="scientific">Cupriavidus phytorum</name>
    <dbReference type="NCBI Taxonomy" id="3024399"/>
    <lineage>
        <taxon>Bacteria</taxon>
        <taxon>Pseudomonadati</taxon>
        <taxon>Pseudomonadota</taxon>
        <taxon>Betaproteobacteria</taxon>
        <taxon>Burkholderiales</taxon>
        <taxon>Burkholderiaceae</taxon>
        <taxon>Cupriavidus</taxon>
    </lineage>
</organism>
<keyword evidence="5" id="KW-0675">Receptor</keyword>
<accession>A0A2W7PAF7</accession>
<dbReference type="Proteomes" id="UP000249638">
    <property type="component" value="Unassembled WGS sequence"/>
</dbReference>
<dbReference type="Pfam" id="PF03480">
    <property type="entry name" value="DctP"/>
    <property type="match status" value="1"/>
</dbReference>
<dbReference type="Gene3D" id="3.40.190.170">
    <property type="entry name" value="Bacterial extracellular solute-binding protein, family 7"/>
    <property type="match status" value="1"/>
</dbReference>
<dbReference type="AlphaFoldDB" id="A0A2W7PAF7"/>
<comment type="similarity">
    <text evidence="1">Belongs to the bacterial solute-binding protein 7 family.</text>
</comment>
<gene>
    <name evidence="5" type="ORF">C7416_102548</name>
</gene>
<evidence type="ECO:0000256" key="3">
    <source>
        <dbReference type="ARBA" id="ARBA00022729"/>
    </source>
</evidence>
<evidence type="ECO:0000313" key="5">
    <source>
        <dbReference type="EMBL" id="PZX32373.1"/>
    </source>
</evidence>
<evidence type="ECO:0000256" key="2">
    <source>
        <dbReference type="ARBA" id="ARBA00022448"/>
    </source>
</evidence>
<dbReference type="InterPro" id="IPR018389">
    <property type="entry name" value="DctP_fam"/>
</dbReference>
<dbReference type="PANTHER" id="PTHR33376">
    <property type="match status" value="1"/>
</dbReference>
<keyword evidence="6" id="KW-1185">Reference proteome</keyword>
<evidence type="ECO:0000313" key="6">
    <source>
        <dbReference type="Proteomes" id="UP000249638"/>
    </source>
</evidence>
<protein>
    <submittedName>
        <fullName evidence="5">Tripartite ATP-independent transporter DctP family solute receptor</fullName>
    </submittedName>
</protein>
<dbReference type="NCBIfam" id="NF037995">
    <property type="entry name" value="TRAP_S1"/>
    <property type="match status" value="1"/>
</dbReference>
<dbReference type="GO" id="GO:0030288">
    <property type="term" value="C:outer membrane-bounded periplasmic space"/>
    <property type="evidence" value="ECO:0007669"/>
    <property type="project" value="InterPro"/>
</dbReference>
<keyword evidence="3 4" id="KW-0732">Signal</keyword>
<evidence type="ECO:0000256" key="1">
    <source>
        <dbReference type="ARBA" id="ARBA00009023"/>
    </source>
</evidence>
<reference evidence="5" key="1">
    <citation type="submission" date="2018-06" db="EMBL/GenBank/DDBJ databases">
        <title>Genomic Encyclopedia of Type Strains, Phase IV (KMG-V): Genome sequencing to study the core and pangenomes of soil and plant-associated prokaryotes.</title>
        <authorList>
            <person name="Whitman W."/>
        </authorList>
    </citation>
    <scope>NUCLEOTIDE SEQUENCE [LARGE SCALE GENOMIC DNA]</scope>
    <source>
        <strain evidence="5">MLR2-44</strain>
    </source>
</reference>
<keyword evidence="2" id="KW-0813">Transport</keyword>
<comment type="caution">
    <text evidence="5">The sequence shown here is derived from an EMBL/GenBank/DDBJ whole genome shotgun (WGS) entry which is preliminary data.</text>
</comment>
<dbReference type="PIRSF" id="PIRSF006470">
    <property type="entry name" value="DctB"/>
    <property type="match status" value="1"/>
</dbReference>
<dbReference type="EMBL" id="QKZN01000002">
    <property type="protein sequence ID" value="PZX32373.1"/>
    <property type="molecule type" value="Genomic_DNA"/>
</dbReference>
<dbReference type="GO" id="GO:0055085">
    <property type="term" value="P:transmembrane transport"/>
    <property type="evidence" value="ECO:0007669"/>
    <property type="project" value="InterPro"/>
</dbReference>
<feature type="signal peptide" evidence="4">
    <location>
        <begin position="1"/>
        <end position="24"/>
    </location>
</feature>
<name>A0A2W7PAF7_9BURK</name>
<dbReference type="InterPro" id="IPR004682">
    <property type="entry name" value="TRAP_DctP"/>
</dbReference>
<evidence type="ECO:0000256" key="4">
    <source>
        <dbReference type="SAM" id="SignalP"/>
    </source>
</evidence>
<dbReference type="InterPro" id="IPR038404">
    <property type="entry name" value="TRAP_DctP_sf"/>
</dbReference>